<organism evidence="2 3">
    <name type="scientific">Lachnellula hyalina</name>
    <dbReference type="NCBI Taxonomy" id="1316788"/>
    <lineage>
        <taxon>Eukaryota</taxon>
        <taxon>Fungi</taxon>
        <taxon>Dikarya</taxon>
        <taxon>Ascomycota</taxon>
        <taxon>Pezizomycotina</taxon>
        <taxon>Leotiomycetes</taxon>
        <taxon>Helotiales</taxon>
        <taxon>Lachnaceae</taxon>
        <taxon>Lachnellula</taxon>
    </lineage>
</organism>
<protein>
    <submittedName>
        <fullName evidence="2">Uncharacterized protein</fullName>
    </submittedName>
</protein>
<dbReference type="GeneID" id="41984648"/>
<dbReference type="RefSeq" id="XP_031005654.1">
    <property type="nucleotide sequence ID" value="XM_031149409.1"/>
</dbReference>
<sequence>MAASKQDYIPTYLGAPPACEEAPKRNVAESSGPVNSSSISFPQATEPCVQTSFKPIVIPQTSTSFRGAYFSPFARAYSPALRAHSINISVSEFLLFIDGLNEAFLAAPAFQITSLAGGVLSAVPLSATQFAGLGLQVAAGVASTATSWTRARAFVRAANERLWEPRGLRCKVCKTGEMMRVVGCGEGLLRLPGLEGGGGTDGDEPRMRRMRALGDKVAELSFEGLPPPEDPGNWWKRIGSQQAQKKDAKMNRKMARERGKGFEKYEENMRKAQRKAGKYDREIENIERDKTKEVAKVERELSGKKGRDPKDRAKIEKDLQRELRKIDKEQDQVRRKKEEEMDRGMRKGESKIQKADGKEHKVAQKIYWIVIDKADRLEQDVEEDVEDAESQKST</sequence>
<comment type="caution">
    <text evidence="2">The sequence shown here is derived from an EMBL/GenBank/DDBJ whole genome shotgun (WGS) entry which is preliminary data.</text>
</comment>
<reference evidence="2 3" key="1">
    <citation type="submission" date="2018-05" db="EMBL/GenBank/DDBJ databases">
        <title>Genome sequencing and assembly of the regulated plant pathogen Lachnellula willkommii and related sister species for the development of diagnostic species identification markers.</title>
        <authorList>
            <person name="Giroux E."/>
            <person name="Bilodeau G."/>
        </authorList>
    </citation>
    <scope>NUCLEOTIDE SEQUENCE [LARGE SCALE GENOMIC DNA]</scope>
    <source>
        <strain evidence="2 3">CBS 185.66</strain>
    </source>
</reference>
<dbReference type="OrthoDB" id="3068835at2759"/>
<dbReference type="InterPro" id="IPR053221">
    <property type="entry name" value="Burnettramic_acid_biosynth"/>
</dbReference>
<dbReference type="PANTHER" id="PTHR38887:SF1">
    <property type="entry name" value="RAS MODIFICATION PROTEIN ERF4"/>
    <property type="match status" value="1"/>
</dbReference>
<dbReference type="PANTHER" id="PTHR38887">
    <property type="entry name" value="CHROMOSOME 21, WHOLE GENOME SHOTGUN SEQUENCE"/>
    <property type="match status" value="1"/>
</dbReference>
<proteinExistence type="predicted"/>
<evidence type="ECO:0000313" key="3">
    <source>
        <dbReference type="Proteomes" id="UP000431533"/>
    </source>
</evidence>
<keyword evidence="3" id="KW-1185">Reference proteome</keyword>
<gene>
    <name evidence="2" type="ORF">LHYA1_G004450</name>
</gene>
<dbReference type="Proteomes" id="UP000431533">
    <property type="component" value="Unassembled WGS sequence"/>
</dbReference>
<dbReference type="EMBL" id="QGMH01000060">
    <property type="protein sequence ID" value="TVY26866.1"/>
    <property type="molecule type" value="Genomic_DNA"/>
</dbReference>
<dbReference type="AlphaFoldDB" id="A0A8H8R2H4"/>
<name>A0A8H8R2H4_9HELO</name>
<evidence type="ECO:0000256" key="1">
    <source>
        <dbReference type="SAM" id="MobiDB-lite"/>
    </source>
</evidence>
<evidence type="ECO:0000313" key="2">
    <source>
        <dbReference type="EMBL" id="TVY26866.1"/>
    </source>
</evidence>
<accession>A0A8H8R2H4</accession>
<feature type="region of interest" description="Disordered" evidence="1">
    <location>
        <begin position="295"/>
        <end position="360"/>
    </location>
</feature>